<comment type="caution">
    <text evidence="1">The sequence shown here is derived from an EMBL/GenBank/DDBJ whole genome shotgun (WGS) entry which is preliminary data.</text>
</comment>
<organism evidence="1 2">
    <name type="scientific">Eumeta variegata</name>
    <name type="common">Bagworm moth</name>
    <name type="synonym">Eumeta japonica</name>
    <dbReference type="NCBI Taxonomy" id="151549"/>
    <lineage>
        <taxon>Eukaryota</taxon>
        <taxon>Metazoa</taxon>
        <taxon>Ecdysozoa</taxon>
        <taxon>Arthropoda</taxon>
        <taxon>Hexapoda</taxon>
        <taxon>Insecta</taxon>
        <taxon>Pterygota</taxon>
        <taxon>Neoptera</taxon>
        <taxon>Endopterygota</taxon>
        <taxon>Lepidoptera</taxon>
        <taxon>Glossata</taxon>
        <taxon>Ditrysia</taxon>
        <taxon>Tineoidea</taxon>
        <taxon>Psychidae</taxon>
        <taxon>Oiketicinae</taxon>
        <taxon>Eumeta</taxon>
    </lineage>
</organism>
<sequence length="79" mass="8733">MWHIHTFNACGGIDDKIDDVCELMKDMRLNILCVNDTKRKTIGGTVKADPSVLIGLALIRANEDAAVLDLSYQKDCLNV</sequence>
<evidence type="ECO:0000313" key="1">
    <source>
        <dbReference type="EMBL" id="GBP77761.1"/>
    </source>
</evidence>
<dbReference type="EMBL" id="BGZK01001345">
    <property type="protein sequence ID" value="GBP77761.1"/>
    <property type="molecule type" value="Genomic_DNA"/>
</dbReference>
<dbReference type="OrthoDB" id="418748at2759"/>
<dbReference type="AlphaFoldDB" id="A0A4C1YMT9"/>
<protein>
    <submittedName>
        <fullName evidence="1">Uncharacterized protein</fullName>
    </submittedName>
</protein>
<reference evidence="1 2" key="1">
    <citation type="journal article" date="2019" name="Commun. Biol.">
        <title>The bagworm genome reveals a unique fibroin gene that provides high tensile strength.</title>
        <authorList>
            <person name="Kono N."/>
            <person name="Nakamura H."/>
            <person name="Ohtoshi R."/>
            <person name="Tomita M."/>
            <person name="Numata K."/>
            <person name="Arakawa K."/>
        </authorList>
    </citation>
    <scope>NUCLEOTIDE SEQUENCE [LARGE SCALE GENOMIC DNA]</scope>
</reference>
<accession>A0A4C1YMT9</accession>
<dbReference type="Proteomes" id="UP000299102">
    <property type="component" value="Unassembled WGS sequence"/>
</dbReference>
<evidence type="ECO:0000313" key="2">
    <source>
        <dbReference type="Proteomes" id="UP000299102"/>
    </source>
</evidence>
<name>A0A4C1YMT9_EUMVA</name>
<gene>
    <name evidence="1" type="ORF">EVAR_98454_1</name>
</gene>
<keyword evidence="2" id="KW-1185">Reference proteome</keyword>
<proteinExistence type="predicted"/>